<evidence type="ECO:0000313" key="5">
    <source>
        <dbReference type="Proteomes" id="UP000003167"/>
    </source>
</evidence>
<feature type="transmembrane region" description="Helical" evidence="1">
    <location>
        <begin position="85"/>
        <end position="104"/>
    </location>
</feature>
<dbReference type="InterPro" id="IPR012373">
    <property type="entry name" value="Ferrdict_sens_TM"/>
</dbReference>
<dbReference type="PIRSF" id="PIRSF018266">
    <property type="entry name" value="FecR"/>
    <property type="match status" value="1"/>
</dbReference>
<dbReference type="OrthoDB" id="1098987at2"/>
<dbReference type="InterPro" id="IPR006860">
    <property type="entry name" value="FecR"/>
</dbReference>
<proteinExistence type="predicted"/>
<feature type="domain" description="FecR protein" evidence="2">
    <location>
        <begin position="113"/>
        <end position="209"/>
    </location>
</feature>
<dbReference type="PANTHER" id="PTHR30273">
    <property type="entry name" value="PERIPLASMIC SIGNAL SENSOR AND SIGMA FACTOR ACTIVATOR FECR-RELATED"/>
    <property type="match status" value="1"/>
</dbReference>
<evidence type="ECO:0000313" key="4">
    <source>
        <dbReference type="EMBL" id="EHO70828.1"/>
    </source>
</evidence>
<dbReference type="Gene3D" id="3.55.50.30">
    <property type="match status" value="1"/>
</dbReference>
<name>H1HM35_9BACT</name>
<keyword evidence="1" id="KW-1133">Transmembrane helix</keyword>
<gene>
    <name evidence="4" type="ORF">HMPREF9944_01229</name>
</gene>
<dbReference type="AlphaFoldDB" id="H1HM35"/>
<keyword evidence="1" id="KW-0812">Transmembrane</keyword>
<evidence type="ECO:0000259" key="2">
    <source>
        <dbReference type="Pfam" id="PF04773"/>
    </source>
</evidence>
<dbReference type="EMBL" id="AGEK01000023">
    <property type="protein sequence ID" value="EHO70828.1"/>
    <property type="molecule type" value="Genomic_DNA"/>
</dbReference>
<evidence type="ECO:0000259" key="3">
    <source>
        <dbReference type="Pfam" id="PF16344"/>
    </source>
</evidence>
<evidence type="ECO:0000256" key="1">
    <source>
        <dbReference type="SAM" id="Phobius"/>
    </source>
</evidence>
<comment type="caution">
    <text evidence="4">The sequence shown here is derived from an EMBL/GenBank/DDBJ whole genome shotgun (WGS) entry which is preliminary data.</text>
</comment>
<dbReference type="Pfam" id="PF16344">
    <property type="entry name" value="FecR_C"/>
    <property type="match status" value="1"/>
</dbReference>
<dbReference type="Proteomes" id="UP000003167">
    <property type="component" value="Unassembled WGS sequence"/>
</dbReference>
<dbReference type="STRING" id="999422.HMPREF9944_01229"/>
<organism evidence="4 5">
    <name type="scientific">Segatella maculosa OT 289</name>
    <dbReference type="NCBI Taxonomy" id="999422"/>
    <lineage>
        <taxon>Bacteria</taxon>
        <taxon>Pseudomonadati</taxon>
        <taxon>Bacteroidota</taxon>
        <taxon>Bacteroidia</taxon>
        <taxon>Bacteroidales</taxon>
        <taxon>Prevotellaceae</taxon>
        <taxon>Segatella</taxon>
    </lineage>
</organism>
<feature type="domain" description="Protein FecR C-terminal" evidence="3">
    <location>
        <begin position="256"/>
        <end position="320"/>
    </location>
</feature>
<dbReference type="PATRIC" id="fig|999422.3.peg.1269"/>
<reference evidence="4 5" key="1">
    <citation type="submission" date="2011-12" db="EMBL/GenBank/DDBJ databases">
        <title>The Genome Sequence of Prevotella maculosa OT 289.</title>
        <authorList>
            <consortium name="The Broad Institute Genome Sequencing Platform"/>
            <person name="Earl A."/>
            <person name="Ward D."/>
            <person name="Feldgarden M."/>
            <person name="Gevers D."/>
            <person name="Izard J."/>
            <person name="Blanton J.M."/>
            <person name="Mathney J."/>
            <person name="Tanner A.C."/>
            <person name="Dewhirst F.E."/>
            <person name="Young S.K."/>
            <person name="Zeng Q."/>
            <person name="Gargeya S."/>
            <person name="Fitzgerald M."/>
            <person name="Haas B."/>
            <person name="Abouelleil A."/>
            <person name="Alvarado L."/>
            <person name="Arachchi H.M."/>
            <person name="Berlin A."/>
            <person name="Chapman S.B."/>
            <person name="Gearin G."/>
            <person name="Goldberg J."/>
            <person name="Griggs A."/>
            <person name="Gujja S."/>
            <person name="Hansen M."/>
            <person name="Heiman D."/>
            <person name="Howarth C."/>
            <person name="Larimer J."/>
            <person name="Lui A."/>
            <person name="MacDonald P.J.P."/>
            <person name="McCowen C."/>
            <person name="Montmayeur A."/>
            <person name="Murphy C."/>
            <person name="Neiman D."/>
            <person name="Pearson M."/>
            <person name="Priest M."/>
            <person name="Roberts A."/>
            <person name="Saif S."/>
            <person name="Shea T."/>
            <person name="Sisk P."/>
            <person name="Stolte C."/>
            <person name="Sykes S."/>
            <person name="Wortman J."/>
            <person name="Nusbaum C."/>
            <person name="Birren B."/>
        </authorList>
    </citation>
    <scope>NUCLEOTIDE SEQUENCE [LARGE SCALE GENOMIC DNA]</scope>
    <source>
        <strain evidence="4 5">OT 289</strain>
    </source>
</reference>
<dbReference type="Pfam" id="PF04773">
    <property type="entry name" value="FecR"/>
    <property type="match status" value="1"/>
</dbReference>
<keyword evidence="1" id="KW-0472">Membrane</keyword>
<sequence>MKEINDRIIKNYILGRCSQEEIEQLYEWINSNEEHALWLFRQVDAYKTGRASRFTNEQARQKAEMNVLRRIGERRKRLFFYQKRFLYYAAAALLAFLSVTAVYFSRTNVGQIEVRTVAKEVRQVVLPDGSKVWLNEKTRLTYSKVFGNHQREVTLEGEGYFVVAKDMARPFIVRSAHLTTRVLGTVFNFNTNSGKRHTEEVTLIEGKVRVEGLHNEGSITLRPKQKVVFSKNTNSMEVEEASIPLETVWHSHLIPFRNAHIHEIAAIIERLYQTEVRIHPTLKDNSTYSGAIRHTATMDSMLRDLSYSIPFRYKITKGKVELYAR</sequence>
<dbReference type="RefSeq" id="WP_008565141.1">
    <property type="nucleotide sequence ID" value="NZ_JH594502.1"/>
</dbReference>
<evidence type="ECO:0008006" key="6">
    <source>
        <dbReference type="Google" id="ProtNLM"/>
    </source>
</evidence>
<protein>
    <recommendedName>
        <fullName evidence="6">FecR protein domain-containing protein</fullName>
    </recommendedName>
</protein>
<dbReference type="PANTHER" id="PTHR30273:SF2">
    <property type="entry name" value="PROTEIN FECR"/>
    <property type="match status" value="1"/>
</dbReference>
<dbReference type="GO" id="GO:0016989">
    <property type="term" value="F:sigma factor antagonist activity"/>
    <property type="evidence" value="ECO:0007669"/>
    <property type="project" value="TreeGrafter"/>
</dbReference>
<keyword evidence="5" id="KW-1185">Reference proteome</keyword>
<dbReference type="HOGENOM" id="CLU_050192_2_3_10"/>
<dbReference type="InterPro" id="IPR032508">
    <property type="entry name" value="FecR_C"/>
</dbReference>
<dbReference type="Gene3D" id="2.60.120.1440">
    <property type="match status" value="1"/>
</dbReference>
<accession>H1HM35</accession>